<dbReference type="InterPro" id="IPR005653">
    <property type="entry name" value="OstA-like_N"/>
</dbReference>
<comment type="similarity">
    <text evidence="4">Belongs to the LptD family.</text>
</comment>
<comment type="subunit">
    <text evidence="4">Component of the lipopolysaccharide transport and assembly complex. Interacts with LptE and LptA.</text>
</comment>
<dbReference type="EMBL" id="CP029556">
    <property type="protein sequence ID" value="AXA83470.1"/>
    <property type="molecule type" value="Genomic_DNA"/>
</dbReference>
<dbReference type="GO" id="GO:0015920">
    <property type="term" value="P:lipopolysaccharide transport"/>
    <property type="evidence" value="ECO:0007669"/>
    <property type="project" value="InterPro"/>
</dbReference>
<keyword evidence="8" id="KW-1185">Reference proteome</keyword>
<evidence type="ECO:0000259" key="5">
    <source>
        <dbReference type="Pfam" id="PF03968"/>
    </source>
</evidence>
<dbReference type="GO" id="GO:0009279">
    <property type="term" value="C:cell outer membrane"/>
    <property type="evidence" value="ECO:0007669"/>
    <property type="project" value="UniProtKB-SubCell"/>
</dbReference>
<evidence type="ECO:0000256" key="1">
    <source>
        <dbReference type="ARBA" id="ARBA00022729"/>
    </source>
</evidence>
<dbReference type="InterPro" id="IPR007543">
    <property type="entry name" value="LptD_C"/>
</dbReference>
<evidence type="ECO:0000313" key="8">
    <source>
        <dbReference type="Proteomes" id="UP000251842"/>
    </source>
</evidence>
<dbReference type="Pfam" id="PF03968">
    <property type="entry name" value="LptD_N"/>
    <property type="match status" value="1"/>
</dbReference>
<evidence type="ECO:0000256" key="4">
    <source>
        <dbReference type="HAMAP-Rule" id="MF_01411"/>
    </source>
</evidence>
<protein>
    <recommendedName>
        <fullName evidence="4">LPS-assembly protein LptD</fullName>
    </recommendedName>
</protein>
<dbReference type="OrthoDB" id="9760225at2"/>
<dbReference type="HAMAP" id="MF_01411">
    <property type="entry name" value="LPS_assembly_LptD"/>
    <property type="match status" value="1"/>
</dbReference>
<dbReference type="Gene3D" id="2.60.450.10">
    <property type="entry name" value="Lipopolysaccharide (LPS) transport protein A like domain"/>
    <property type="match status" value="1"/>
</dbReference>
<organism evidence="7 8">
    <name type="scientific">Solilutibacter oculi</name>
    <dbReference type="NCBI Taxonomy" id="2698682"/>
    <lineage>
        <taxon>Bacteria</taxon>
        <taxon>Pseudomonadati</taxon>
        <taxon>Pseudomonadota</taxon>
        <taxon>Gammaproteobacteria</taxon>
        <taxon>Lysobacterales</taxon>
        <taxon>Lysobacteraceae</taxon>
        <taxon>Solilutibacter</taxon>
    </lineage>
</organism>
<feature type="domain" description="LptD C-terminal" evidence="6">
    <location>
        <begin position="315"/>
        <end position="719"/>
    </location>
</feature>
<dbReference type="InterPro" id="IPR050218">
    <property type="entry name" value="LptD"/>
</dbReference>
<name>A0A344J360_9GAMM</name>
<feature type="signal peptide" evidence="4">
    <location>
        <begin position="1"/>
        <end position="37"/>
    </location>
</feature>
<keyword evidence="1 4" id="KW-0732">Signal</keyword>
<comment type="subcellular location">
    <subcellularLocation>
        <location evidence="4">Cell outer membrane</location>
    </subcellularLocation>
</comment>
<feature type="domain" description="Organic solvent tolerance-like N-terminal" evidence="5">
    <location>
        <begin position="93"/>
        <end position="209"/>
    </location>
</feature>
<sequence length="821" mass="92916" precursor="true">MGQANRRIQPSRTGRVRPCPRLLPLPFAIALALPVMAQEQDMPPDYGLCPIEDAVPPFADAPQTKLGISPDARKKLPTELEGDEQSGTVEIPVLQGNVALSRGDQFLGTDKLTFDSEKETYVAEGKVRFRDSGMRIVAERATGSQAEDTHRIEDLKYQLTDRRGNGGADRIELVGNKGSLFGATYTTCPPTQQHWRVVANRIDVDTEEGFAVARNATLRVGKVPVLYVPWFKFPIDERRQTGLLFPSISNSGRNGFDYKQPIYLNLAPNYDATLSPRIMTKRGVAMGGEFRYLNEAGAGTLNGFWMPKDKLRDRDRGSATFGAYQNLNQHWQARANLAWISDPRYFEDFNNTSLGVSFYSVQSTLGVYGHGRYWDAGVEADHWQLADYTLTDASLPFNRLPRLYFNWEQPFGTLLRAGVESEAVRFQHSSYRALDAQYQPTGLHIEIPGGSRFDIKPYISMPLEGAGWFLRPTIAWRYTAYQLDDALARSIATQRAQADAAARGVPFAPTMADGFMDSNPTRSLPIYSVDAGLQFDREFERNGKPFLQTLEPRVFYLRAPYRDQSALPVFDTVPLTFGWGQLFRDNRYSSADRQSDANQITTAVTTRILRDTDGFEKFSASLGQIHYLDDVRVKAYPWENTVERGRSAWVADANWSPSDRWLIGASYQWDPKYRRQDLAAFRARYLLKDDGIVNLAYRYRRDLLEQADFSFLYPLNPQWSLVGRYYYSIKDRKPLETVAGVQWDSCCVAVRLVGRQYIHNREGELNDSIMLEIEFKGLGSAGQDTRRTLRRAILGYYRDDLYLVPPASIAPPADSDTDPSP</sequence>
<proteinExistence type="inferred from homology"/>
<dbReference type="GO" id="GO:0043165">
    <property type="term" value="P:Gram-negative-bacterium-type cell outer membrane assembly"/>
    <property type="evidence" value="ECO:0007669"/>
    <property type="project" value="UniProtKB-UniRule"/>
</dbReference>
<evidence type="ECO:0000256" key="2">
    <source>
        <dbReference type="ARBA" id="ARBA00023136"/>
    </source>
</evidence>
<keyword evidence="3 4" id="KW-0998">Cell outer membrane</keyword>
<gene>
    <name evidence="4" type="primary">lptD</name>
    <name evidence="7" type="ORF">DCD74_01075</name>
</gene>
<dbReference type="InterPro" id="IPR020889">
    <property type="entry name" value="LipoPS_assembly_LptD"/>
</dbReference>
<reference evidence="8" key="1">
    <citation type="submission" date="2018-05" db="EMBL/GenBank/DDBJ databases">
        <title>Luteimonas pekinense sp. nov., isolated from human Meibomian gland secretions, Beijing, China.</title>
        <authorList>
            <person name="Wen T."/>
            <person name="Bai H."/>
            <person name="Lv H."/>
        </authorList>
    </citation>
    <scope>NUCLEOTIDE SEQUENCE [LARGE SCALE GENOMIC DNA]</scope>
    <source>
        <strain evidence="8">83-4</strain>
    </source>
</reference>
<keyword evidence="2 4" id="KW-0472">Membrane</keyword>
<comment type="caution">
    <text evidence="4">Lacks conserved residue(s) required for the propagation of feature annotation.</text>
</comment>
<dbReference type="PANTHER" id="PTHR30189:SF1">
    <property type="entry name" value="LPS-ASSEMBLY PROTEIN LPTD"/>
    <property type="match status" value="1"/>
</dbReference>
<dbReference type="PANTHER" id="PTHR30189">
    <property type="entry name" value="LPS-ASSEMBLY PROTEIN"/>
    <property type="match status" value="1"/>
</dbReference>
<comment type="function">
    <text evidence="4">Together with LptE, is involved in the assembly of lipopolysaccharide (LPS) at the surface of the outer membrane.</text>
</comment>
<dbReference type="GO" id="GO:1990351">
    <property type="term" value="C:transporter complex"/>
    <property type="evidence" value="ECO:0007669"/>
    <property type="project" value="TreeGrafter"/>
</dbReference>
<accession>A0A344J360</accession>
<dbReference type="Pfam" id="PF04453">
    <property type="entry name" value="LptD"/>
    <property type="match status" value="1"/>
</dbReference>
<feature type="chain" id="PRO_5017092108" description="LPS-assembly protein LptD" evidence="4">
    <location>
        <begin position="38"/>
        <end position="821"/>
    </location>
</feature>
<evidence type="ECO:0000256" key="3">
    <source>
        <dbReference type="ARBA" id="ARBA00023237"/>
    </source>
</evidence>
<evidence type="ECO:0000259" key="6">
    <source>
        <dbReference type="Pfam" id="PF04453"/>
    </source>
</evidence>
<dbReference type="Proteomes" id="UP000251842">
    <property type="component" value="Chromosome"/>
</dbReference>
<dbReference type="AlphaFoldDB" id="A0A344J360"/>
<dbReference type="KEGG" id="lue:DCD74_01075"/>
<dbReference type="NCBIfam" id="NF003358">
    <property type="entry name" value="PRK04423.1"/>
    <property type="match status" value="1"/>
</dbReference>
<evidence type="ECO:0000313" key="7">
    <source>
        <dbReference type="EMBL" id="AXA83470.1"/>
    </source>
</evidence>